<evidence type="ECO:0000313" key="4">
    <source>
        <dbReference type="Proteomes" id="UP000750334"/>
    </source>
</evidence>
<dbReference type="InterPro" id="IPR057071">
    <property type="entry name" value="bHLH_INO2"/>
</dbReference>
<evidence type="ECO:0000313" key="3">
    <source>
        <dbReference type="EMBL" id="KAG0661951.1"/>
    </source>
</evidence>
<dbReference type="OrthoDB" id="3973009at2759"/>
<accession>A0A9P7B629</accession>
<evidence type="ECO:0000259" key="2">
    <source>
        <dbReference type="PROSITE" id="PS50888"/>
    </source>
</evidence>
<dbReference type="InterPro" id="IPR036638">
    <property type="entry name" value="HLH_DNA-bd_sf"/>
</dbReference>
<name>A0A9P7B629_MAUEX</name>
<dbReference type="EMBL" id="PUHR01000153">
    <property type="protein sequence ID" value="KAG0661951.1"/>
    <property type="molecule type" value="Genomic_DNA"/>
</dbReference>
<dbReference type="Proteomes" id="UP000750334">
    <property type="component" value="Unassembled WGS sequence"/>
</dbReference>
<comment type="caution">
    <text evidence="3">The sequence shown here is derived from an EMBL/GenBank/DDBJ whole genome shotgun (WGS) entry which is preliminary data.</text>
</comment>
<dbReference type="InterPro" id="IPR011598">
    <property type="entry name" value="bHLH_dom"/>
</dbReference>
<keyword evidence="4" id="KW-1185">Reference proteome</keyword>
<sequence length="407" mass="46728">MQHHNMELDNLFDLDADIDFETAYQLFSNLDNIQEKNIDIFTQNVHSPTHQYNNGTEHLFRAGAHRLLADPTHNNPNLAQSLPEPERIQNYEHDINHHEIIHEKPVSARTPQLVTTPRLMDNALLLQHQPNGHSILSPSPMASPQFFNTHINTHNNHTQNPLQQHVHMNAIQNTVSSKNMPILNDLQNNEVKHPLNQFQLHPQSTNELLKHFKDSHMQRNNDTLLSTFESTAIENFLDSLVSNQKDNGQKNHGGPNSPIKHDNHNNLVAIPLADIPQDEPKLKPAKVTKVKEIVNTKSDDVSYLTINNDYIPPKIDIPEITVPDSEIPANLINDEKKIKKWKHVQVEKARRNFTKQSFDDLTDLISKDIETSSKRVPKYILLNAIVDDIKDILKANHKLEQMLYDKK</sequence>
<evidence type="ECO:0000256" key="1">
    <source>
        <dbReference type="SAM" id="MobiDB-lite"/>
    </source>
</evidence>
<dbReference type="AlphaFoldDB" id="A0A9P7B629"/>
<dbReference type="Pfam" id="PF23179">
    <property type="entry name" value="bHLH_INO2"/>
    <property type="match status" value="1"/>
</dbReference>
<reference evidence="3 4" key="1">
    <citation type="submission" date="2020-11" db="EMBL/GenBank/DDBJ databases">
        <title>Kefir isolates.</title>
        <authorList>
            <person name="Marcisauskas S."/>
            <person name="Kim Y."/>
            <person name="Blasche S."/>
        </authorList>
    </citation>
    <scope>NUCLEOTIDE SEQUENCE [LARGE SCALE GENOMIC DNA]</scope>
    <source>
        <strain evidence="3 4">OG2</strain>
    </source>
</reference>
<feature type="region of interest" description="Disordered" evidence="1">
    <location>
        <begin position="243"/>
        <end position="262"/>
    </location>
</feature>
<dbReference type="SUPFAM" id="SSF47459">
    <property type="entry name" value="HLH, helix-loop-helix DNA-binding domain"/>
    <property type="match status" value="1"/>
</dbReference>
<proteinExistence type="predicted"/>
<organism evidence="3 4">
    <name type="scientific">Maudiozyma exigua</name>
    <name type="common">Yeast</name>
    <name type="synonym">Kazachstania exigua</name>
    <dbReference type="NCBI Taxonomy" id="34358"/>
    <lineage>
        <taxon>Eukaryota</taxon>
        <taxon>Fungi</taxon>
        <taxon>Dikarya</taxon>
        <taxon>Ascomycota</taxon>
        <taxon>Saccharomycotina</taxon>
        <taxon>Saccharomycetes</taxon>
        <taxon>Saccharomycetales</taxon>
        <taxon>Saccharomycetaceae</taxon>
        <taxon>Maudiozyma</taxon>
    </lineage>
</organism>
<protein>
    <recommendedName>
        <fullName evidence="2">BHLH domain-containing protein</fullName>
    </recommendedName>
</protein>
<dbReference type="GO" id="GO:0046983">
    <property type="term" value="F:protein dimerization activity"/>
    <property type="evidence" value="ECO:0007669"/>
    <property type="project" value="InterPro"/>
</dbReference>
<dbReference type="PROSITE" id="PS50888">
    <property type="entry name" value="BHLH"/>
    <property type="match status" value="1"/>
</dbReference>
<gene>
    <name evidence="3" type="ORF">C6P45_001240</name>
</gene>
<dbReference type="CDD" id="cd11388">
    <property type="entry name" value="bHLH_ScINO2_like"/>
    <property type="match status" value="1"/>
</dbReference>
<feature type="domain" description="BHLH" evidence="2">
    <location>
        <begin position="338"/>
        <end position="392"/>
    </location>
</feature>